<dbReference type="HOGENOM" id="CLU_2096782_0_0_1"/>
<sequence length="116" mass="13106">MADHVTTVRGTMYRSATEAVHGEVELLLHASVNSLTGTLQVIVDRITRDCNSIALAKKSHQNAESLPAHELRLRKQIRKMVEDADRPIMQALKREQKGKRFRKSSGAQKKETKEET</sequence>
<evidence type="ECO:0000256" key="1">
    <source>
        <dbReference type="SAM" id="MobiDB-lite"/>
    </source>
</evidence>
<evidence type="ECO:0000313" key="3">
    <source>
        <dbReference type="Proteomes" id="UP000030752"/>
    </source>
</evidence>
<accession>W2SE06</accession>
<evidence type="ECO:0000313" key="2">
    <source>
        <dbReference type="EMBL" id="ETN46144.1"/>
    </source>
</evidence>
<dbReference type="VEuPathDB" id="FungiDB:HMPREF1541_00328"/>
<feature type="region of interest" description="Disordered" evidence="1">
    <location>
        <begin position="91"/>
        <end position="116"/>
    </location>
</feature>
<dbReference type="AlphaFoldDB" id="W2SE06"/>
<dbReference type="RefSeq" id="XP_008710856.1">
    <property type="nucleotide sequence ID" value="XM_008712634.1"/>
</dbReference>
<dbReference type="Proteomes" id="UP000030752">
    <property type="component" value="Unassembled WGS sequence"/>
</dbReference>
<name>W2SE06_CYPE1</name>
<dbReference type="InParanoid" id="W2SE06"/>
<protein>
    <submittedName>
        <fullName evidence="2">Uncharacterized protein</fullName>
    </submittedName>
</protein>
<keyword evidence="3" id="KW-1185">Reference proteome</keyword>
<proteinExistence type="predicted"/>
<dbReference type="GeneID" id="19967667"/>
<reference evidence="2 3" key="1">
    <citation type="submission" date="2013-03" db="EMBL/GenBank/DDBJ databases">
        <title>The Genome Sequence of Phialophora europaea CBS 101466.</title>
        <authorList>
            <consortium name="The Broad Institute Genomics Platform"/>
            <person name="Cuomo C."/>
            <person name="de Hoog S."/>
            <person name="Gorbushina A."/>
            <person name="Walker B."/>
            <person name="Young S.K."/>
            <person name="Zeng Q."/>
            <person name="Gargeya S."/>
            <person name="Fitzgerald M."/>
            <person name="Haas B."/>
            <person name="Abouelleil A."/>
            <person name="Allen A.W."/>
            <person name="Alvarado L."/>
            <person name="Arachchi H.M."/>
            <person name="Berlin A.M."/>
            <person name="Chapman S.B."/>
            <person name="Gainer-Dewar J."/>
            <person name="Goldberg J."/>
            <person name="Griggs A."/>
            <person name="Gujja S."/>
            <person name="Hansen M."/>
            <person name="Howarth C."/>
            <person name="Imamovic A."/>
            <person name="Ireland A."/>
            <person name="Larimer J."/>
            <person name="McCowan C."/>
            <person name="Murphy C."/>
            <person name="Pearson M."/>
            <person name="Poon T.W."/>
            <person name="Priest M."/>
            <person name="Roberts A."/>
            <person name="Saif S."/>
            <person name="Shea T."/>
            <person name="Sisk P."/>
            <person name="Sykes S."/>
            <person name="Wortman J."/>
            <person name="Nusbaum C."/>
            <person name="Birren B."/>
        </authorList>
    </citation>
    <scope>NUCLEOTIDE SEQUENCE [LARGE SCALE GENOMIC DNA]</scope>
    <source>
        <strain evidence="2 3">CBS 101466</strain>
    </source>
</reference>
<gene>
    <name evidence="2" type="ORF">HMPREF1541_00328</name>
</gene>
<organism evidence="2 3">
    <name type="scientific">Cyphellophora europaea (strain CBS 101466)</name>
    <name type="common">Phialophora europaea</name>
    <dbReference type="NCBI Taxonomy" id="1220924"/>
    <lineage>
        <taxon>Eukaryota</taxon>
        <taxon>Fungi</taxon>
        <taxon>Dikarya</taxon>
        <taxon>Ascomycota</taxon>
        <taxon>Pezizomycotina</taxon>
        <taxon>Eurotiomycetes</taxon>
        <taxon>Chaetothyriomycetidae</taxon>
        <taxon>Chaetothyriales</taxon>
        <taxon>Cyphellophoraceae</taxon>
        <taxon>Cyphellophora</taxon>
    </lineage>
</organism>
<dbReference type="EMBL" id="KB822711">
    <property type="protein sequence ID" value="ETN46144.1"/>
    <property type="molecule type" value="Genomic_DNA"/>
</dbReference>